<evidence type="ECO:0000259" key="4">
    <source>
        <dbReference type="PROSITE" id="PS51228"/>
    </source>
</evidence>
<keyword evidence="6" id="KW-1185">Reference proteome</keyword>
<dbReference type="SUPFAM" id="SSF47027">
    <property type="entry name" value="Acyl-CoA binding protein"/>
    <property type="match status" value="1"/>
</dbReference>
<dbReference type="PANTHER" id="PTHR23310">
    <property type="entry name" value="ACYL-COA-BINDING PROTEIN, ACBP"/>
    <property type="match status" value="1"/>
</dbReference>
<comment type="caution">
    <text evidence="5">The sequence shown here is derived from an EMBL/GenBank/DDBJ whole genome shotgun (WGS) entry which is preliminary data.</text>
</comment>
<dbReference type="InterPro" id="IPR014352">
    <property type="entry name" value="FERM/acyl-CoA-bd_prot_sf"/>
</dbReference>
<feature type="domain" description="ACB" evidence="4">
    <location>
        <begin position="10"/>
        <end position="98"/>
    </location>
</feature>
<keyword evidence="3" id="KW-0472">Membrane</keyword>
<dbReference type="InterPro" id="IPR035984">
    <property type="entry name" value="Acyl-CoA-binding_sf"/>
</dbReference>
<dbReference type="PRINTS" id="PR00689">
    <property type="entry name" value="ACOABINDINGP"/>
</dbReference>
<reference evidence="6" key="1">
    <citation type="submission" date="2017-01" db="EMBL/GenBank/DDBJ databases">
        <title>Comparative genomics of anhydrobiosis in the tardigrade Hypsibius dujardini.</title>
        <authorList>
            <person name="Yoshida Y."/>
            <person name="Koutsovoulos G."/>
            <person name="Laetsch D."/>
            <person name="Stevens L."/>
            <person name="Kumar S."/>
            <person name="Horikawa D."/>
            <person name="Ishino K."/>
            <person name="Komine S."/>
            <person name="Tomita M."/>
            <person name="Blaxter M."/>
            <person name="Arakawa K."/>
        </authorList>
    </citation>
    <scope>NUCLEOTIDE SEQUENCE [LARGE SCALE GENOMIC DNA]</scope>
    <source>
        <strain evidence="6">Z151</strain>
    </source>
</reference>
<dbReference type="OrthoDB" id="71307at2759"/>
<evidence type="ECO:0000313" key="5">
    <source>
        <dbReference type="EMBL" id="OQV18347.1"/>
    </source>
</evidence>
<organism evidence="5 6">
    <name type="scientific">Hypsibius exemplaris</name>
    <name type="common">Freshwater tardigrade</name>
    <dbReference type="NCBI Taxonomy" id="2072580"/>
    <lineage>
        <taxon>Eukaryota</taxon>
        <taxon>Metazoa</taxon>
        <taxon>Ecdysozoa</taxon>
        <taxon>Tardigrada</taxon>
        <taxon>Eutardigrada</taxon>
        <taxon>Parachela</taxon>
        <taxon>Hypsibioidea</taxon>
        <taxon>Hypsibiidae</taxon>
        <taxon>Hypsibius</taxon>
    </lineage>
</organism>
<protein>
    <submittedName>
        <fullName evidence="5">Acyl-CoA-binding domain-containing protein 5</fullName>
    </submittedName>
</protein>
<feature type="compositionally biased region" description="Polar residues" evidence="2">
    <location>
        <begin position="203"/>
        <end position="219"/>
    </location>
</feature>
<sequence length="371" mass="41834">MKEDNPPSSIRETFEAAVQVIRTIPSSSFQPSREMTLRFYGLYKQALEGPCKTLKPSFYEVENSAKWHAWKAEENLSQEAAMEEYVMELKKIVEMMSLTPEVSDFLDKVGNFYELIGDDGKSLPVKPKAEPLRPMISNGSANENSLPTNGSTNSAKPPNTLSLMKRPLPAVIDATVNAMLRPANDNLSDPDDDDVGSEAFQDARSNSESDGLQYQNNHSGRAGSSRDSVVGRDEKVRQQHQHQQEGVFQTLYPELEKLKIRMAKLEQRGDNHAERLLAVELLAGRLSKQQHTPAPLGNGVGGSTVSQTSVSRTYPRFWPENRIARLLHRYWVLLENRLRQHPSLTILAAILWPLFLRFLIVAFRRIVPGRR</sequence>
<feature type="region of interest" description="Disordered" evidence="2">
    <location>
        <begin position="123"/>
        <end position="162"/>
    </location>
</feature>
<dbReference type="Pfam" id="PF00887">
    <property type="entry name" value="ACBP"/>
    <property type="match status" value="1"/>
</dbReference>
<dbReference type="PANTHER" id="PTHR23310:SF77">
    <property type="entry name" value="LD25952P"/>
    <property type="match status" value="1"/>
</dbReference>
<evidence type="ECO:0000256" key="2">
    <source>
        <dbReference type="SAM" id="MobiDB-lite"/>
    </source>
</evidence>
<evidence type="ECO:0000256" key="3">
    <source>
        <dbReference type="SAM" id="Phobius"/>
    </source>
</evidence>
<feature type="region of interest" description="Disordered" evidence="2">
    <location>
        <begin position="182"/>
        <end position="245"/>
    </location>
</feature>
<dbReference type="PROSITE" id="PS51228">
    <property type="entry name" value="ACB_2"/>
    <property type="match status" value="1"/>
</dbReference>
<dbReference type="GO" id="GO:0006631">
    <property type="term" value="P:fatty acid metabolic process"/>
    <property type="evidence" value="ECO:0007669"/>
    <property type="project" value="TreeGrafter"/>
</dbReference>
<accession>A0A1W0WT38</accession>
<dbReference type="Gene3D" id="1.20.80.10">
    <property type="match status" value="1"/>
</dbReference>
<keyword evidence="3" id="KW-1133">Transmembrane helix</keyword>
<evidence type="ECO:0000313" key="6">
    <source>
        <dbReference type="Proteomes" id="UP000192578"/>
    </source>
</evidence>
<evidence type="ECO:0000256" key="1">
    <source>
        <dbReference type="ARBA" id="ARBA00023121"/>
    </source>
</evidence>
<keyword evidence="3" id="KW-0812">Transmembrane</keyword>
<proteinExistence type="predicted"/>
<dbReference type="InterPro" id="IPR000582">
    <property type="entry name" value="Acyl-CoA-binding_protein"/>
</dbReference>
<dbReference type="Proteomes" id="UP000192578">
    <property type="component" value="Unassembled WGS sequence"/>
</dbReference>
<feature type="transmembrane region" description="Helical" evidence="3">
    <location>
        <begin position="344"/>
        <end position="363"/>
    </location>
</feature>
<keyword evidence="1" id="KW-0446">Lipid-binding</keyword>
<dbReference type="GO" id="GO:0005737">
    <property type="term" value="C:cytoplasm"/>
    <property type="evidence" value="ECO:0007669"/>
    <property type="project" value="TreeGrafter"/>
</dbReference>
<gene>
    <name evidence="5" type="ORF">BV898_07550</name>
</gene>
<feature type="compositionally biased region" description="Polar residues" evidence="2">
    <location>
        <begin position="137"/>
        <end position="162"/>
    </location>
</feature>
<dbReference type="EMBL" id="MTYJ01000050">
    <property type="protein sequence ID" value="OQV18347.1"/>
    <property type="molecule type" value="Genomic_DNA"/>
</dbReference>
<dbReference type="AlphaFoldDB" id="A0A1W0WT38"/>
<dbReference type="GO" id="GO:0000062">
    <property type="term" value="F:fatty-acyl-CoA binding"/>
    <property type="evidence" value="ECO:0007669"/>
    <property type="project" value="InterPro"/>
</dbReference>
<name>A0A1W0WT38_HYPEX</name>